<reference evidence="1 2" key="1">
    <citation type="submission" date="2024-07" db="EMBL/GenBank/DDBJ databases">
        <title>Novosphingobium kalidii RD2P27.</title>
        <authorList>
            <person name="Sun J.-Q."/>
        </authorList>
    </citation>
    <scope>NUCLEOTIDE SEQUENCE [LARGE SCALE GENOMIC DNA]</scope>
    <source>
        <strain evidence="1 2">RD2P27</strain>
    </source>
</reference>
<dbReference type="Pfam" id="PF20099">
    <property type="entry name" value="DUF6489"/>
    <property type="match status" value="1"/>
</dbReference>
<evidence type="ECO:0000313" key="2">
    <source>
        <dbReference type="Proteomes" id="UP001548713"/>
    </source>
</evidence>
<gene>
    <name evidence="1" type="ORF">ABVV53_15850</name>
</gene>
<comment type="caution">
    <text evidence="1">The sequence shown here is derived from an EMBL/GenBank/DDBJ whole genome shotgun (WGS) entry which is preliminary data.</text>
</comment>
<dbReference type="RefSeq" id="WP_353985407.1">
    <property type="nucleotide sequence ID" value="NZ_JBEWLY010000025.1"/>
</dbReference>
<organism evidence="1 2">
    <name type="scientific">Novosphingobium kalidii</name>
    <dbReference type="NCBI Taxonomy" id="3230299"/>
    <lineage>
        <taxon>Bacteria</taxon>
        <taxon>Pseudomonadati</taxon>
        <taxon>Pseudomonadota</taxon>
        <taxon>Alphaproteobacteria</taxon>
        <taxon>Sphingomonadales</taxon>
        <taxon>Sphingomonadaceae</taxon>
        <taxon>Novosphingobium</taxon>
    </lineage>
</organism>
<proteinExistence type="predicted"/>
<keyword evidence="2" id="KW-1185">Reference proteome</keyword>
<dbReference type="EMBL" id="JBEWLY010000025">
    <property type="protein sequence ID" value="MET1756916.1"/>
    <property type="molecule type" value="Genomic_DNA"/>
</dbReference>
<dbReference type="InterPro" id="IPR045502">
    <property type="entry name" value="DUF6489"/>
</dbReference>
<protein>
    <submittedName>
        <fullName evidence="1">DUF6489 family protein</fullName>
    </submittedName>
</protein>
<dbReference type="Proteomes" id="UP001548713">
    <property type="component" value="Unassembled WGS sequence"/>
</dbReference>
<evidence type="ECO:0000313" key="1">
    <source>
        <dbReference type="EMBL" id="MET1756916.1"/>
    </source>
</evidence>
<sequence>MKVNVEVECSPEEARRFLGLPDVTRANDVYVDAMTNAMKGVGNFEQLQEVAKQVAPMGQLGLKLFQQLMESGATMGKGGADGAKKNED</sequence>
<name>A0ABV2D4X9_9SPHN</name>
<accession>A0ABV2D4X9</accession>